<feature type="transmembrane region" description="Helical" evidence="7">
    <location>
        <begin position="46"/>
        <end position="73"/>
    </location>
</feature>
<organism evidence="8 9">
    <name type="scientific">Phytophthora aleatoria</name>
    <dbReference type="NCBI Taxonomy" id="2496075"/>
    <lineage>
        <taxon>Eukaryota</taxon>
        <taxon>Sar</taxon>
        <taxon>Stramenopiles</taxon>
        <taxon>Oomycota</taxon>
        <taxon>Peronosporomycetes</taxon>
        <taxon>Peronosporales</taxon>
        <taxon>Peronosporaceae</taxon>
        <taxon>Phytophthora</taxon>
    </lineage>
</organism>
<evidence type="ECO:0000313" key="8">
    <source>
        <dbReference type="EMBL" id="KAG6951432.1"/>
    </source>
</evidence>
<accession>A0A8J5M3S1</accession>
<keyword evidence="3" id="KW-0808">Transferase</keyword>
<dbReference type="Pfam" id="PF01269">
    <property type="entry name" value="Fibrillarin"/>
    <property type="match status" value="1"/>
</dbReference>
<evidence type="ECO:0000256" key="2">
    <source>
        <dbReference type="ARBA" id="ARBA00022603"/>
    </source>
</evidence>
<dbReference type="InterPro" id="IPR000692">
    <property type="entry name" value="Fibrillarin"/>
</dbReference>
<feature type="non-terminal residue" evidence="8">
    <location>
        <position position="1"/>
    </location>
</feature>
<keyword evidence="7" id="KW-0472">Membrane</keyword>
<feature type="transmembrane region" description="Helical" evidence="7">
    <location>
        <begin position="6"/>
        <end position="39"/>
    </location>
</feature>
<keyword evidence="4" id="KW-0694">RNA-binding</keyword>
<evidence type="ECO:0000256" key="5">
    <source>
        <dbReference type="ARBA" id="ARBA00032245"/>
    </source>
</evidence>
<evidence type="ECO:0000256" key="7">
    <source>
        <dbReference type="SAM" id="Phobius"/>
    </source>
</evidence>
<gene>
    <name evidence="8" type="ORF">JG688_00013735</name>
</gene>
<dbReference type="GO" id="GO:0000494">
    <property type="term" value="P:box C/D sno(s)RNA 3'-end processing"/>
    <property type="evidence" value="ECO:0007669"/>
    <property type="project" value="TreeGrafter"/>
</dbReference>
<name>A0A8J5M3S1_9STRA</name>
<dbReference type="EMBL" id="JAENGY010001201">
    <property type="protein sequence ID" value="KAG6951432.1"/>
    <property type="molecule type" value="Genomic_DNA"/>
</dbReference>
<keyword evidence="1" id="KW-0698">rRNA processing</keyword>
<dbReference type="GO" id="GO:0003723">
    <property type="term" value="F:RNA binding"/>
    <property type="evidence" value="ECO:0007669"/>
    <property type="project" value="UniProtKB-KW"/>
</dbReference>
<comment type="caution">
    <text evidence="8">The sequence shown here is derived from an EMBL/GenBank/DDBJ whole genome shotgun (WGS) entry which is preliminary data.</text>
</comment>
<evidence type="ECO:0000313" key="9">
    <source>
        <dbReference type="Proteomes" id="UP000709295"/>
    </source>
</evidence>
<protein>
    <recommendedName>
        <fullName evidence="5">Histone-glutamine methyltransferase</fullName>
    </recommendedName>
</protein>
<keyword evidence="2" id="KW-0489">Methyltransferase</keyword>
<comment type="catalytic activity">
    <reaction evidence="6">
        <text>L-glutaminyl-[histone H2A] + S-adenosyl-L-methionine = N(5)-methyl-L-glutaminyl-[histone H2A] + S-adenosyl-L-homocysteine + H(+)</text>
        <dbReference type="Rhea" id="RHEA:50904"/>
        <dbReference type="Rhea" id="RHEA-COMP:12837"/>
        <dbReference type="Rhea" id="RHEA-COMP:12839"/>
        <dbReference type="ChEBI" id="CHEBI:15378"/>
        <dbReference type="ChEBI" id="CHEBI:30011"/>
        <dbReference type="ChEBI" id="CHEBI:57856"/>
        <dbReference type="ChEBI" id="CHEBI:59789"/>
        <dbReference type="ChEBI" id="CHEBI:61891"/>
    </reaction>
</comment>
<proteinExistence type="predicted"/>
<keyword evidence="7" id="KW-1133">Transmembrane helix</keyword>
<dbReference type="AlphaFoldDB" id="A0A8J5M3S1"/>
<keyword evidence="7" id="KW-0812">Transmembrane</keyword>
<dbReference type="SMART" id="SM01206">
    <property type="entry name" value="Fibrillarin"/>
    <property type="match status" value="1"/>
</dbReference>
<evidence type="ECO:0000256" key="4">
    <source>
        <dbReference type="ARBA" id="ARBA00022884"/>
    </source>
</evidence>
<dbReference type="PANTHER" id="PTHR10335:SF17">
    <property type="entry name" value="FIBRILLARIN"/>
    <property type="match status" value="1"/>
</dbReference>
<dbReference type="PANTHER" id="PTHR10335">
    <property type="entry name" value="RRNA 2-O-METHYLTRANSFERASE FIBRILLARIN"/>
    <property type="match status" value="1"/>
</dbReference>
<dbReference type="GO" id="GO:0031428">
    <property type="term" value="C:box C/D methylation guide snoRNP complex"/>
    <property type="evidence" value="ECO:0007669"/>
    <property type="project" value="TreeGrafter"/>
</dbReference>
<evidence type="ECO:0000256" key="6">
    <source>
        <dbReference type="ARBA" id="ARBA00047568"/>
    </source>
</evidence>
<evidence type="ECO:0000256" key="3">
    <source>
        <dbReference type="ARBA" id="ARBA00022679"/>
    </source>
</evidence>
<dbReference type="GO" id="GO:0008649">
    <property type="term" value="F:rRNA methyltransferase activity"/>
    <property type="evidence" value="ECO:0007669"/>
    <property type="project" value="TreeGrafter"/>
</dbReference>
<dbReference type="GO" id="GO:0032040">
    <property type="term" value="C:small-subunit processome"/>
    <property type="evidence" value="ECO:0007669"/>
    <property type="project" value="TreeGrafter"/>
</dbReference>
<dbReference type="Proteomes" id="UP000709295">
    <property type="component" value="Unassembled WGS sequence"/>
</dbReference>
<sequence length="594" mass="64043">LDVDLVVVAVAVAAVAVVVVVAVVAVVASVEAAVAAVVAVVASMEAVVVVVAVAVAVVVPVAVAVAAEAWLAAPSKSVYGEKRISVDVPAASGEGTEKVEYRVWNPCIDSTAPPEAVFAREVKKLQQEQFKPAEQLTLEPYERDHAVVVGSYRAPKKEKKAIPKYAELLAMENLADEDRCRALQDLRELLSSPNFKYTAIMKEVMFTCADLTQSISAEVRAGAALVMASLILFEMDTPNDRSDEVVLTTATRLLGDDEEDVVAAGCRIFINLTISNEGCLLLANKISAVTTLANMLTIQLLSKLPTRIVELLVEVLANLTRVYEGARTCAQYPVIKPVLSLIKKPRTCRAETLLHSAMVITNVAAYDQAKRDAIQLDAVELCLKALSKVLLGQVRCEPVEKRDELTRCLVAAVMALSTAEDAKSRVIEFGIEPLVQCLTHTSAAVRQNASITINSACDLPRGVAPFTQRLLHTPDLLVDVLGIKAVSALDKNISSFDDEDTPAAVKALTAIQKKDAYGTADRIVQTLNMLDNLVKALLENEVPAQTQQGVADVLRRMDQADTSYQRRVGKCMVKNYIPDVLFSQILGLTPAEFT</sequence>
<keyword evidence="9" id="KW-1185">Reference proteome</keyword>
<evidence type="ECO:0000256" key="1">
    <source>
        <dbReference type="ARBA" id="ARBA00022552"/>
    </source>
</evidence>
<reference evidence="8" key="1">
    <citation type="submission" date="2021-01" db="EMBL/GenBank/DDBJ databases">
        <title>Phytophthora aleatoria, a newly-described species from Pinus radiata is distinct from Phytophthora cactorum isolates based on comparative genomics.</title>
        <authorList>
            <person name="Mcdougal R."/>
            <person name="Panda P."/>
            <person name="Williams N."/>
            <person name="Studholme D.J."/>
        </authorList>
    </citation>
    <scope>NUCLEOTIDE SEQUENCE</scope>
    <source>
        <strain evidence="8">NZFS 4037</strain>
    </source>
</reference>
<dbReference type="GO" id="GO:1990259">
    <property type="term" value="F:histone H2AQ104 methyltransferase activity"/>
    <property type="evidence" value="ECO:0007669"/>
    <property type="project" value="TreeGrafter"/>
</dbReference>